<sequence length="155" mass="17566">MANNFEQEIYIQVALYTFDVHGCWHLATLVTSSGVLHREVFMDFDPASVSKLSERKIIAPGSPSSSLLSEQKLRGVIENARQILKVIEEFGSFDKYCWSFVNHRPILSTFRYPRQVPVKTSKADAISKDLVRRGFRSVGPTVVYTFMQVSGMTND</sequence>
<dbReference type="GO" id="GO:0008725">
    <property type="term" value="F:DNA-3-methyladenine glycosylase activity"/>
    <property type="evidence" value="ECO:0007669"/>
    <property type="project" value="InterPro"/>
</dbReference>
<name>A0A453CCH4_AEGTS</name>
<dbReference type="PANTHER" id="PTHR31116:SF44">
    <property type="entry name" value="OS04G0501200 PROTEIN"/>
    <property type="match status" value="1"/>
</dbReference>
<dbReference type="EnsemblPlants" id="AET2Gv20803200.7">
    <property type="protein sequence ID" value="AET2Gv20803200.7"/>
    <property type="gene ID" value="AET2Gv20803200"/>
</dbReference>
<organism evidence="1 2">
    <name type="scientific">Aegilops tauschii subsp. strangulata</name>
    <name type="common">Goatgrass</name>
    <dbReference type="NCBI Taxonomy" id="200361"/>
    <lineage>
        <taxon>Eukaryota</taxon>
        <taxon>Viridiplantae</taxon>
        <taxon>Streptophyta</taxon>
        <taxon>Embryophyta</taxon>
        <taxon>Tracheophyta</taxon>
        <taxon>Spermatophyta</taxon>
        <taxon>Magnoliopsida</taxon>
        <taxon>Liliopsida</taxon>
        <taxon>Poales</taxon>
        <taxon>Poaceae</taxon>
        <taxon>BOP clade</taxon>
        <taxon>Pooideae</taxon>
        <taxon>Triticodae</taxon>
        <taxon>Triticeae</taxon>
        <taxon>Triticinae</taxon>
        <taxon>Aegilops</taxon>
    </lineage>
</organism>
<dbReference type="SUPFAM" id="SSF48150">
    <property type="entry name" value="DNA-glycosylase"/>
    <property type="match status" value="1"/>
</dbReference>
<proteinExistence type="predicted"/>
<dbReference type="Gramene" id="AET2Gv20803200.7">
    <property type="protein sequence ID" value="AET2Gv20803200.7"/>
    <property type="gene ID" value="AET2Gv20803200"/>
</dbReference>
<protein>
    <submittedName>
        <fullName evidence="1">Uncharacterized protein</fullName>
    </submittedName>
</protein>
<dbReference type="Proteomes" id="UP000015105">
    <property type="component" value="Chromosome 2D"/>
</dbReference>
<reference evidence="2" key="1">
    <citation type="journal article" date="2014" name="Science">
        <title>Ancient hybridizations among the ancestral genomes of bread wheat.</title>
        <authorList>
            <consortium name="International Wheat Genome Sequencing Consortium,"/>
            <person name="Marcussen T."/>
            <person name="Sandve S.R."/>
            <person name="Heier L."/>
            <person name="Spannagl M."/>
            <person name="Pfeifer M."/>
            <person name="Jakobsen K.S."/>
            <person name="Wulff B.B."/>
            <person name="Steuernagel B."/>
            <person name="Mayer K.F."/>
            <person name="Olsen O.A."/>
        </authorList>
    </citation>
    <scope>NUCLEOTIDE SEQUENCE [LARGE SCALE GENOMIC DNA]</scope>
    <source>
        <strain evidence="2">cv. AL8/78</strain>
    </source>
</reference>
<dbReference type="AlphaFoldDB" id="A0A453CCH4"/>
<evidence type="ECO:0000313" key="2">
    <source>
        <dbReference type="Proteomes" id="UP000015105"/>
    </source>
</evidence>
<dbReference type="InterPro" id="IPR011257">
    <property type="entry name" value="DNA_glycosylase"/>
</dbReference>
<dbReference type="Gene3D" id="1.10.340.30">
    <property type="entry name" value="Hypothetical protein, domain 2"/>
    <property type="match status" value="1"/>
</dbReference>
<dbReference type="InterPro" id="IPR005019">
    <property type="entry name" value="Adenine_glyco"/>
</dbReference>
<keyword evidence="2" id="KW-1185">Reference proteome</keyword>
<reference evidence="1" key="4">
    <citation type="submission" date="2019-03" db="UniProtKB">
        <authorList>
            <consortium name="EnsemblPlants"/>
        </authorList>
    </citation>
    <scope>IDENTIFICATION</scope>
</reference>
<dbReference type="Pfam" id="PF03352">
    <property type="entry name" value="Adenine_glyco"/>
    <property type="match status" value="1"/>
</dbReference>
<reference evidence="2" key="2">
    <citation type="journal article" date="2017" name="Nat. Plants">
        <title>The Aegilops tauschii genome reveals multiple impacts of transposons.</title>
        <authorList>
            <person name="Zhao G."/>
            <person name="Zou C."/>
            <person name="Li K."/>
            <person name="Wang K."/>
            <person name="Li T."/>
            <person name="Gao L."/>
            <person name="Zhang X."/>
            <person name="Wang H."/>
            <person name="Yang Z."/>
            <person name="Liu X."/>
            <person name="Jiang W."/>
            <person name="Mao L."/>
            <person name="Kong X."/>
            <person name="Jiao Y."/>
            <person name="Jia J."/>
        </authorList>
    </citation>
    <scope>NUCLEOTIDE SEQUENCE [LARGE SCALE GENOMIC DNA]</scope>
    <source>
        <strain evidence="2">cv. AL8/78</strain>
    </source>
</reference>
<reference evidence="1" key="5">
    <citation type="journal article" date="2021" name="G3 (Bethesda)">
        <title>Aegilops tauschii genome assembly Aet v5.0 features greater sequence contiguity and improved annotation.</title>
        <authorList>
            <person name="Wang L."/>
            <person name="Zhu T."/>
            <person name="Rodriguez J.C."/>
            <person name="Deal K.R."/>
            <person name="Dubcovsky J."/>
            <person name="McGuire P.E."/>
            <person name="Lux T."/>
            <person name="Spannagl M."/>
            <person name="Mayer K.F.X."/>
            <person name="Baldrich P."/>
            <person name="Meyers B.C."/>
            <person name="Huo N."/>
            <person name="Gu Y.Q."/>
            <person name="Zhou H."/>
            <person name="Devos K.M."/>
            <person name="Bennetzen J.L."/>
            <person name="Unver T."/>
            <person name="Budak H."/>
            <person name="Gulick P.J."/>
            <person name="Galiba G."/>
            <person name="Kalapos B."/>
            <person name="Nelson D.R."/>
            <person name="Li P."/>
            <person name="You F.M."/>
            <person name="Luo M.C."/>
            <person name="Dvorak J."/>
        </authorList>
    </citation>
    <scope>NUCLEOTIDE SEQUENCE [LARGE SCALE GENOMIC DNA]</scope>
    <source>
        <strain evidence="1">cv. AL8/78</strain>
    </source>
</reference>
<dbReference type="GO" id="GO:0006284">
    <property type="term" value="P:base-excision repair"/>
    <property type="evidence" value="ECO:0007669"/>
    <property type="project" value="InterPro"/>
</dbReference>
<dbReference type="PANTHER" id="PTHR31116">
    <property type="entry name" value="OS04G0501200 PROTEIN"/>
    <property type="match status" value="1"/>
</dbReference>
<evidence type="ECO:0000313" key="1">
    <source>
        <dbReference type="EnsemblPlants" id="AET2Gv20803200.7"/>
    </source>
</evidence>
<accession>A0A453CCH4</accession>
<reference evidence="1" key="3">
    <citation type="journal article" date="2017" name="Nature">
        <title>Genome sequence of the progenitor of the wheat D genome Aegilops tauschii.</title>
        <authorList>
            <person name="Luo M.C."/>
            <person name="Gu Y.Q."/>
            <person name="Puiu D."/>
            <person name="Wang H."/>
            <person name="Twardziok S.O."/>
            <person name="Deal K.R."/>
            <person name="Huo N."/>
            <person name="Zhu T."/>
            <person name="Wang L."/>
            <person name="Wang Y."/>
            <person name="McGuire P.E."/>
            <person name="Liu S."/>
            <person name="Long H."/>
            <person name="Ramasamy R.K."/>
            <person name="Rodriguez J.C."/>
            <person name="Van S.L."/>
            <person name="Yuan L."/>
            <person name="Wang Z."/>
            <person name="Xia Z."/>
            <person name="Xiao L."/>
            <person name="Anderson O.D."/>
            <person name="Ouyang S."/>
            <person name="Liang Y."/>
            <person name="Zimin A.V."/>
            <person name="Pertea G."/>
            <person name="Qi P."/>
            <person name="Bennetzen J.L."/>
            <person name="Dai X."/>
            <person name="Dawson M.W."/>
            <person name="Muller H.G."/>
            <person name="Kugler K."/>
            <person name="Rivarola-Duarte L."/>
            <person name="Spannagl M."/>
            <person name="Mayer K.F.X."/>
            <person name="Lu F.H."/>
            <person name="Bevan M.W."/>
            <person name="Leroy P."/>
            <person name="Li P."/>
            <person name="You F.M."/>
            <person name="Sun Q."/>
            <person name="Liu Z."/>
            <person name="Lyons E."/>
            <person name="Wicker T."/>
            <person name="Salzberg S.L."/>
            <person name="Devos K.M."/>
            <person name="Dvorak J."/>
        </authorList>
    </citation>
    <scope>NUCLEOTIDE SEQUENCE [LARGE SCALE GENOMIC DNA]</scope>
    <source>
        <strain evidence="1">cv. AL8/78</strain>
    </source>
</reference>